<protein>
    <recommendedName>
        <fullName evidence="6">Phosphoribosylglycinamide formyltransferase</fullName>
        <ecNumber evidence="6">2.1.2.2</ecNumber>
    </recommendedName>
    <alternativeName>
        <fullName evidence="6">5'-phosphoribosylglycinamide transformylase</fullName>
    </alternativeName>
    <alternativeName>
        <fullName evidence="6">GAR transformylase</fullName>
        <shortName evidence="6">GART</shortName>
    </alternativeName>
</protein>
<comment type="caution">
    <text evidence="8">The sequence shown here is derived from an EMBL/GenBank/DDBJ whole genome shotgun (WGS) entry which is preliminary data.</text>
</comment>
<evidence type="ECO:0000259" key="7">
    <source>
        <dbReference type="Pfam" id="PF00551"/>
    </source>
</evidence>
<dbReference type="UniPathway" id="UPA00074">
    <property type="reaction ID" value="UER00126"/>
</dbReference>
<dbReference type="InterPro" id="IPR002376">
    <property type="entry name" value="Formyl_transf_N"/>
</dbReference>
<evidence type="ECO:0000256" key="4">
    <source>
        <dbReference type="ARBA" id="ARBA00038440"/>
    </source>
</evidence>
<dbReference type="GO" id="GO:0006189">
    <property type="term" value="P:'de novo' IMP biosynthetic process"/>
    <property type="evidence" value="ECO:0007669"/>
    <property type="project" value="UniProtKB-UniRule"/>
</dbReference>
<dbReference type="AlphaFoldDB" id="A0A4S3KNT0"/>
<comment type="similarity">
    <text evidence="4 6">Belongs to the GART family.</text>
</comment>
<gene>
    <name evidence="6" type="primary">purN</name>
    <name evidence="8" type="ORF">B1806_10535</name>
</gene>
<reference evidence="8 9" key="1">
    <citation type="submission" date="2017-02" db="EMBL/GenBank/DDBJ databases">
        <title>Whole genome sequencing of Metallibacterium scheffleri DSM 24874 (T).</title>
        <authorList>
            <person name="Kumar S."/>
            <person name="Patil P."/>
            <person name="Patil P.B."/>
        </authorList>
    </citation>
    <scope>NUCLEOTIDE SEQUENCE [LARGE SCALE GENOMIC DNA]</scope>
    <source>
        <strain evidence="8 9">DSM 24874</strain>
    </source>
</reference>
<dbReference type="CDD" id="cd08645">
    <property type="entry name" value="FMT_core_GART"/>
    <property type="match status" value="1"/>
</dbReference>
<comment type="pathway">
    <text evidence="1 6">Purine metabolism; IMP biosynthesis via de novo pathway; N(2)-formyl-N(1)-(5-phospho-D-ribosyl)glycinamide from N(1)-(5-phospho-D-ribosyl)glycinamide (10-formyl THF route): step 1/1.</text>
</comment>
<comment type="caution">
    <text evidence="6">Lacks conserved residue(s) required for the propagation of feature annotation.</text>
</comment>
<comment type="function">
    <text evidence="6">Catalyzes the transfer of a formyl group from 10-formyltetrahydrofolate to 5-phospho-ribosyl-glycinamide (GAR), producing 5-phospho-ribosyl-N-formylglycinamide (FGAR) and tetrahydrofolate.</text>
</comment>
<evidence type="ECO:0000313" key="8">
    <source>
        <dbReference type="EMBL" id="THD09754.1"/>
    </source>
</evidence>
<feature type="site" description="Raises pKa of active site His" evidence="6">
    <location>
        <position position="145"/>
    </location>
</feature>
<dbReference type="PROSITE" id="PS00373">
    <property type="entry name" value="GART"/>
    <property type="match status" value="1"/>
</dbReference>
<keyword evidence="9" id="KW-1185">Reference proteome</keyword>
<feature type="domain" description="Formyl transferase N-terminal" evidence="7">
    <location>
        <begin position="3"/>
        <end position="182"/>
    </location>
</feature>
<dbReference type="InterPro" id="IPR004607">
    <property type="entry name" value="GART"/>
</dbReference>
<evidence type="ECO:0000256" key="2">
    <source>
        <dbReference type="ARBA" id="ARBA00022679"/>
    </source>
</evidence>
<keyword evidence="2 6" id="KW-0808">Transferase</keyword>
<sequence length="217" mass="22489">MPRLAVLVSGRGSNFDALRAAIAAGRLHAEIALLASNRADAPALVRARAADIATFASDSRGSGDRAAWDRAFMAAVAAAQPDLIVLAGFMRRLDATAVAPWLGRMLNIHPSLLPKYPGLDTHQRVLAAGDAEHGASVHFVTAELDGGPVLAQARMPVLPGDTPADLAARLLPLEHQLLVAAVAAVASGRCRMQGTAILCGGQILHAPLQLQDDASLA</sequence>
<feature type="binding site" evidence="6">
    <location>
        <position position="65"/>
    </location>
    <ligand>
        <name>(6R)-10-formyltetrahydrofolate</name>
        <dbReference type="ChEBI" id="CHEBI:195366"/>
    </ligand>
</feature>
<evidence type="ECO:0000313" key="9">
    <source>
        <dbReference type="Proteomes" id="UP000307749"/>
    </source>
</evidence>
<keyword evidence="3 6" id="KW-0658">Purine biosynthesis</keyword>
<dbReference type="InterPro" id="IPR036477">
    <property type="entry name" value="Formyl_transf_N_sf"/>
</dbReference>
<dbReference type="Proteomes" id="UP000307749">
    <property type="component" value="Unassembled WGS sequence"/>
</dbReference>
<evidence type="ECO:0000256" key="1">
    <source>
        <dbReference type="ARBA" id="ARBA00005054"/>
    </source>
</evidence>
<dbReference type="EMBL" id="MWQO01000036">
    <property type="protein sequence ID" value="THD09754.1"/>
    <property type="molecule type" value="Genomic_DNA"/>
</dbReference>
<dbReference type="Gene3D" id="3.40.50.170">
    <property type="entry name" value="Formyl transferase, N-terminal domain"/>
    <property type="match status" value="1"/>
</dbReference>
<dbReference type="GO" id="GO:0005829">
    <property type="term" value="C:cytosol"/>
    <property type="evidence" value="ECO:0007669"/>
    <property type="project" value="TreeGrafter"/>
</dbReference>
<dbReference type="HAMAP" id="MF_01930">
    <property type="entry name" value="PurN"/>
    <property type="match status" value="1"/>
</dbReference>
<dbReference type="PANTHER" id="PTHR43369">
    <property type="entry name" value="PHOSPHORIBOSYLGLYCINAMIDE FORMYLTRANSFERASE"/>
    <property type="match status" value="1"/>
</dbReference>
<evidence type="ECO:0000256" key="5">
    <source>
        <dbReference type="ARBA" id="ARBA00047664"/>
    </source>
</evidence>
<organism evidence="8 9">
    <name type="scientific">Metallibacterium scheffleri</name>
    <dbReference type="NCBI Taxonomy" id="993689"/>
    <lineage>
        <taxon>Bacteria</taxon>
        <taxon>Pseudomonadati</taxon>
        <taxon>Pseudomonadota</taxon>
        <taxon>Gammaproteobacteria</taxon>
        <taxon>Lysobacterales</taxon>
        <taxon>Rhodanobacteraceae</taxon>
        <taxon>Metallibacterium</taxon>
    </lineage>
</organism>
<proteinExistence type="inferred from homology"/>
<accession>A0A4S3KNT0</accession>
<dbReference type="OrthoDB" id="9806170at2"/>
<evidence type="ECO:0000256" key="3">
    <source>
        <dbReference type="ARBA" id="ARBA00022755"/>
    </source>
</evidence>
<feature type="binding site" evidence="6">
    <location>
        <position position="107"/>
    </location>
    <ligand>
        <name>(6R)-10-formyltetrahydrofolate</name>
        <dbReference type="ChEBI" id="CHEBI:195366"/>
    </ligand>
</feature>
<evidence type="ECO:0000256" key="6">
    <source>
        <dbReference type="HAMAP-Rule" id="MF_01930"/>
    </source>
</evidence>
<dbReference type="Pfam" id="PF00551">
    <property type="entry name" value="Formyl_trans_N"/>
    <property type="match status" value="1"/>
</dbReference>
<dbReference type="EC" id="2.1.2.2" evidence="6"/>
<dbReference type="RefSeq" id="WP_081126609.1">
    <property type="nucleotide sequence ID" value="NZ_DAHXOC010000009.1"/>
</dbReference>
<dbReference type="STRING" id="993689.GCA_002077135_01309"/>
<name>A0A4S3KNT0_9GAMM</name>
<dbReference type="InterPro" id="IPR001555">
    <property type="entry name" value="GART_AS"/>
</dbReference>
<comment type="catalytic activity">
    <reaction evidence="5 6">
        <text>N(1)-(5-phospho-beta-D-ribosyl)glycinamide + (6R)-10-formyltetrahydrofolate = N(2)-formyl-N(1)-(5-phospho-beta-D-ribosyl)glycinamide + (6S)-5,6,7,8-tetrahydrofolate + H(+)</text>
        <dbReference type="Rhea" id="RHEA:15053"/>
        <dbReference type="ChEBI" id="CHEBI:15378"/>
        <dbReference type="ChEBI" id="CHEBI:57453"/>
        <dbReference type="ChEBI" id="CHEBI:143788"/>
        <dbReference type="ChEBI" id="CHEBI:147286"/>
        <dbReference type="ChEBI" id="CHEBI:195366"/>
        <dbReference type="EC" id="2.1.2.2"/>
    </reaction>
</comment>
<dbReference type="SUPFAM" id="SSF53328">
    <property type="entry name" value="Formyltransferase"/>
    <property type="match status" value="1"/>
</dbReference>
<feature type="active site" description="Proton donor" evidence="6">
    <location>
        <position position="109"/>
    </location>
</feature>
<dbReference type="PANTHER" id="PTHR43369:SF2">
    <property type="entry name" value="PHOSPHORIBOSYLGLYCINAMIDE FORMYLTRANSFERASE"/>
    <property type="match status" value="1"/>
</dbReference>
<feature type="binding site" evidence="6">
    <location>
        <begin position="12"/>
        <end position="14"/>
    </location>
    <ligand>
        <name>N(1)-(5-phospho-beta-D-ribosyl)glycinamide</name>
        <dbReference type="ChEBI" id="CHEBI:143788"/>
    </ligand>
</feature>
<dbReference type="NCBIfam" id="TIGR00639">
    <property type="entry name" value="PurN"/>
    <property type="match status" value="1"/>
</dbReference>
<dbReference type="GO" id="GO:0004644">
    <property type="term" value="F:phosphoribosylglycinamide formyltransferase activity"/>
    <property type="evidence" value="ECO:0007669"/>
    <property type="project" value="UniProtKB-UniRule"/>
</dbReference>